<reference evidence="1 2" key="1">
    <citation type="submission" date="2017-04" db="EMBL/GenBank/DDBJ databases">
        <authorList>
            <person name="Afonso C.L."/>
            <person name="Miller P.J."/>
            <person name="Scott M.A."/>
            <person name="Spackman E."/>
            <person name="Goraichik I."/>
            <person name="Dimitrov K.M."/>
            <person name="Suarez D.L."/>
            <person name="Swayne D.E."/>
        </authorList>
    </citation>
    <scope>NUCLEOTIDE SEQUENCE [LARGE SCALE GENOMIC DNA]</scope>
    <source>
        <strain evidence="1 2">CGMCC 1.10972</strain>
    </source>
</reference>
<name>A0A1W2EHQ7_9HYPH</name>
<gene>
    <name evidence="1" type="ORF">SAMN06297251_12528</name>
</gene>
<sequence length="102" mass="11077">MSDMQPPIETVWELISDLRNEMQATKRAMEEDVAATSLGYAYAFASLAEAAIESGSLDRDRFVAWLVSAAKHADVHVGNPTTLDVIERAGQLVSGQVLDTPE</sequence>
<evidence type="ECO:0000313" key="2">
    <source>
        <dbReference type="Proteomes" id="UP000192656"/>
    </source>
</evidence>
<protein>
    <submittedName>
        <fullName evidence="1">Uncharacterized protein</fullName>
    </submittedName>
</protein>
<dbReference type="AlphaFoldDB" id="A0A1W2EHQ7"/>
<dbReference type="EMBL" id="FWXR01000025">
    <property type="protein sequence ID" value="SMD08866.1"/>
    <property type="molecule type" value="Genomic_DNA"/>
</dbReference>
<proteinExistence type="predicted"/>
<keyword evidence="2" id="KW-1185">Reference proteome</keyword>
<dbReference type="STRING" id="937218.SAMN06297251_12528"/>
<dbReference type="Proteomes" id="UP000192656">
    <property type="component" value="Unassembled WGS sequence"/>
</dbReference>
<dbReference type="RefSeq" id="WP_084412232.1">
    <property type="nucleotide sequence ID" value="NZ_FWXR01000025.1"/>
</dbReference>
<organism evidence="1 2">
    <name type="scientific">Fulvimarina manganoxydans</name>
    <dbReference type="NCBI Taxonomy" id="937218"/>
    <lineage>
        <taxon>Bacteria</taxon>
        <taxon>Pseudomonadati</taxon>
        <taxon>Pseudomonadota</taxon>
        <taxon>Alphaproteobacteria</taxon>
        <taxon>Hyphomicrobiales</taxon>
        <taxon>Aurantimonadaceae</taxon>
        <taxon>Fulvimarina</taxon>
    </lineage>
</organism>
<accession>A0A1W2EHQ7</accession>
<evidence type="ECO:0000313" key="1">
    <source>
        <dbReference type="EMBL" id="SMD08866.1"/>
    </source>
</evidence>